<dbReference type="EMBL" id="JAFEKC020000022">
    <property type="protein sequence ID" value="KAK0507941.1"/>
    <property type="molecule type" value="Genomic_DNA"/>
</dbReference>
<organism evidence="1 2">
    <name type="scientific">Cladonia borealis</name>
    <dbReference type="NCBI Taxonomy" id="184061"/>
    <lineage>
        <taxon>Eukaryota</taxon>
        <taxon>Fungi</taxon>
        <taxon>Dikarya</taxon>
        <taxon>Ascomycota</taxon>
        <taxon>Pezizomycotina</taxon>
        <taxon>Lecanoromycetes</taxon>
        <taxon>OSLEUM clade</taxon>
        <taxon>Lecanoromycetidae</taxon>
        <taxon>Lecanorales</taxon>
        <taxon>Lecanorineae</taxon>
        <taxon>Cladoniaceae</taxon>
        <taxon>Cladonia</taxon>
    </lineage>
</organism>
<keyword evidence="2" id="KW-1185">Reference proteome</keyword>
<proteinExistence type="predicted"/>
<dbReference type="PANTHER" id="PTHR34144">
    <property type="entry name" value="CHROMOSOME 8, WHOLE GENOME SHOTGUN SEQUENCE"/>
    <property type="match status" value="1"/>
</dbReference>
<name>A0AA39U518_9LECA</name>
<dbReference type="InterPro" id="IPR021047">
    <property type="entry name" value="Mannosyltransferase_CMT1"/>
</dbReference>
<dbReference type="Proteomes" id="UP001166286">
    <property type="component" value="Unassembled WGS sequence"/>
</dbReference>
<evidence type="ECO:0000313" key="2">
    <source>
        <dbReference type="Proteomes" id="UP001166286"/>
    </source>
</evidence>
<protein>
    <submittedName>
        <fullName evidence="1">Uncharacterized protein</fullName>
    </submittedName>
</protein>
<comment type="caution">
    <text evidence="1">The sequence shown here is derived from an EMBL/GenBank/DDBJ whole genome shotgun (WGS) entry which is preliminary data.</text>
</comment>
<evidence type="ECO:0000313" key="1">
    <source>
        <dbReference type="EMBL" id="KAK0507941.1"/>
    </source>
</evidence>
<dbReference type="AlphaFoldDB" id="A0AA39U518"/>
<accession>A0AA39U518</accession>
<reference evidence="1" key="1">
    <citation type="submission" date="2023-03" db="EMBL/GenBank/DDBJ databases">
        <title>Complete genome of Cladonia borealis.</title>
        <authorList>
            <person name="Park H."/>
        </authorList>
    </citation>
    <scope>NUCLEOTIDE SEQUENCE</scope>
    <source>
        <strain evidence="1">ANT050790</strain>
    </source>
</reference>
<gene>
    <name evidence="1" type="ORF">JMJ35_009830</name>
</gene>
<dbReference type="PANTHER" id="PTHR34144:SF7">
    <property type="entry name" value="EXPORT PROTEIN (CAP59), PUTATIVE (AFU_ORTHOLOGUE AFUA_7G05020)-RELATED"/>
    <property type="match status" value="1"/>
</dbReference>
<sequence>MSCFRRAFRSKLWRGTLLLLGAVLITDFIKSLWSGSNRHQNSSVSIPTPTPSDKALFLNDVAFTIRDVWTLLETNNGNYAAVCALDFSKPPNFYDTFALRDIEGHEHLMMTYSYFRSHESRSAMVSHRPVPVQSCWNGMVSFDSSPFYAASPLRFRGIADPLATRHLEGSECCLIHGDNPQSESKGVWLNPGVRVGYDPEAYAAVHTMDPWPSLRDRIICIWRNRVRRWVITVWVKEWLVRNRLNKWTKEDRNRHEPGIYCLINETQVLVHNGWAHV</sequence>
<dbReference type="Pfam" id="PF11735">
    <property type="entry name" value="CAP59_mtransfer"/>
    <property type="match status" value="1"/>
</dbReference>